<dbReference type="Proteomes" id="UP000636709">
    <property type="component" value="Unassembled WGS sequence"/>
</dbReference>
<dbReference type="EMBL" id="JACEFO010002444">
    <property type="protein sequence ID" value="KAF8660229.1"/>
    <property type="molecule type" value="Genomic_DNA"/>
</dbReference>
<proteinExistence type="predicted"/>
<feature type="domain" description="At1g61320/AtMIF1 LRR" evidence="1">
    <location>
        <begin position="79"/>
        <end position="146"/>
    </location>
</feature>
<dbReference type="PANTHER" id="PTHR34145:SF78">
    <property type="entry name" value="FBD DOMAIN-CONTAINING PROTEIN"/>
    <property type="match status" value="1"/>
</dbReference>
<dbReference type="PANTHER" id="PTHR34145">
    <property type="entry name" value="OS02G0105600 PROTEIN"/>
    <property type="match status" value="1"/>
</dbReference>
<feature type="domain" description="At1g61320/AtMIF1 LRR" evidence="1">
    <location>
        <begin position="152"/>
        <end position="237"/>
    </location>
</feature>
<protein>
    <recommendedName>
        <fullName evidence="1">At1g61320/AtMIF1 LRR domain-containing protein</fullName>
    </recommendedName>
</protein>
<sequence length="261" mass="29162">MVWCEMLQVVESAAPNLSTINLLGDLVQMSFGTSSQVKNVNVGFSFRPDILNHAITKLPTIMPHLETLTVSSMQEIEHQGAMKHDPVSGDDTKTMRQIPECKHDMLKKVHINGFFSTKSLVDLTCHILEIGTSLESLTLDTIFSMKEDSDIAPNLSTVDFFGEQVQLLLGESSKVKKVKMEFSFEPNFLNYAITKLPSIVPHLETLTVSLSCERINTPMVADKFLHVKHLNVFLRDDDDGASCYPDLRLFVLGFISDDDAI</sequence>
<reference evidence="2" key="1">
    <citation type="submission" date="2020-07" db="EMBL/GenBank/DDBJ databases">
        <title>Genome sequence and genetic diversity analysis of an under-domesticated orphan crop, white fonio (Digitaria exilis).</title>
        <authorList>
            <person name="Bennetzen J.L."/>
            <person name="Chen S."/>
            <person name="Ma X."/>
            <person name="Wang X."/>
            <person name="Yssel A.E.J."/>
            <person name="Chaluvadi S.R."/>
            <person name="Johnson M."/>
            <person name="Gangashetty P."/>
            <person name="Hamidou F."/>
            <person name="Sanogo M.D."/>
            <person name="Zwaenepoel A."/>
            <person name="Wallace J."/>
            <person name="Van De Peer Y."/>
            <person name="Van Deynze A."/>
        </authorList>
    </citation>
    <scope>NUCLEOTIDE SEQUENCE</scope>
    <source>
        <tissue evidence="2">Leaves</tissue>
    </source>
</reference>
<organism evidence="2 3">
    <name type="scientific">Digitaria exilis</name>
    <dbReference type="NCBI Taxonomy" id="1010633"/>
    <lineage>
        <taxon>Eukaryota</taxon>
        <taxon>Viridiplantae</taxon>
        <taxon>Streptophyta</taxon>
        <taxon>Embryophyta</taxon>
        <taxon>Tracheophyta</taxon>
        <taxon>Spermatophyta</taxon>
        <taxon>Magnoliopsida</taxon>
        <taxon>Liliopsida</taxon>
        <taxon>Poales</taxon>
        <taxon>Poaceae</taxon>
        <taxon>PACMAD clade</taxon>
        <taxon>Panicoideae</taxon>
        <taxon>Panicodae</taxon>
        <taxon>Paniceae</taxon>
        <taxon>Anthephorinae</taxon>
        <taxon>Digitaria</taxon>
    </lineage>
</organism>
<comment type="caution">
    <text evidence="2">The sequence shown here is derived from an EMBL/GenBank/DDBJ whole genome shotgun (WGS) entry which is preliminary data.</text>
</comment>
<dbReference type="OrthoDB" id="613853at2759"/>
<evidence type="ECO:0000313" key="3">
    <source>
        <dbReference type="Proteomes" id="UP000636709"/>
    </source>
</evidence>
<dbReference type="InterPro" id="IPR053772">
    <property type="entry name" value="At1g61320/At1g61330-like"/>
</dbReference>
<evidence type="ECO:0000259" key="1">
    <source>
        <dbReference type="Pfam" id="PF23622"/>
    </source>
</evidence>
<dbReference type="InterPro" id="IPR055357">
    <property type="entry name" value="LRR_At1g61320_AtMIF1"/>
</dbReference>
<dbReference type="AlphaFoldDB" id="A0A835AE78"/>
<name>A0A835AE78_9POAL</name>
<feature type="domain" description="At1g61320/AtMIF1 LRR" evidence="1">
    <location>
        <begin position="3"/>
        <end position="77"/>
    </location>
</feature>
<accession>A0A835AE78</accession>
<dbReference type="InterPro" id="IPR032675">
    <property type="entry name" value="LRR_dom_sf"/>
</dbReference>
<gene>
    <name evidence="2" type="ORF">HU200_057795</name>
</gene>
<dbReference type="Pfam" id="PF23622">
    <property type="entry name" value="LRR_At1g61320_AtMIF1"/>
    <property type="match status" value="3"/>
</dbReference>
<evidence type="ECO:0000313" key="2">
    <source>
        <dbReference type="EMBL" id="KAF8660229.1"/>
    </source>
</evidence>
<dbReference type="Gene3D" id="3.80.10.10">
    <property type="entry name" value="Ribonuclease Inhibitor"/>
    <property type="match status" value="1"/>
</dbReference>
<keyword evidence="3" id="KW-1185">Reference proteome</keyword>